<name>A0AA37WQL8_9HYPH</name>
<reference evidence="2" key="1">
    <citation type="journal article" date="2019" name="Int. J. Syst. Evol. Microbiol.">
        <title>The Global Catalogue of Microorganisms (GCM) 10K type strain sequencing project: providing services to taxonomists for standard genome sequencing and annotation.</title>
        <authorList>
            <consortium name="The Broad Institute Genomics Platform"/>
            <consortium name="The Broad Institute Genome Sequencing Center for Infectious Disease"/>
            <person name="Wu L."/>
            <person name="Ma J."/>
        </authorList>
    </citation>
    <scope>NUCLEOTIDE SEQUENCE [LARGE SCALE GENOMIC DNA]</scope>
    <source>
        <strain evidence="2">NBRC 103632</strain>
    </source>
</reference>
<accession>A0AA37WQL8</accession>
<protein>
    <recommendedName>
        <fullName evidence="3">Polyhydroxyalkanoic acid synthase</fullName>
    </recommendedName>
</protein>
<keyword evidence="2" id="KW-1185">Reference proteome</keyword>
<evidence type="ECO:0000313" key="2">
    <source>
        <dbReference type="Proteomes" id="UP001157440"/>
    </source>
</evidence>
<organism evidence="1 2">
    <name type="scientific">Methylobacterium tardum</name>
    <dbReference type="NCBI Taxonomy" id="374432"/>
    <lineage>
        <taxon>Bacteria</taxon>
        <taxon>Pseudomonadati</taxon>
        <taxon>Pseudomonadota</taxon>
        <taxon>Alphaproteobacteria</taxon>
        <taxon>Hyphomicrobiales</taxon>
        <taxon>Methylobacteriaceae</taxon>
        <taxon>Methylobacterium</taxon>
    </lineage>
</organism>
<evidence type="ECO:0008006" key="3">
    <source>
        <dbReference type="Google" id="ProtNLM"/>
    </source>
</evidence>
<dbReference type="Proteomes" id="UP001157440">
    <property type="component" value="Unassembled WGS sequence"/>
</dbReference>
<proteinExistence type="predicted"/>
<comment type="caution">
    <text evidence="1">The sequence shown here is derived from an EMBL/GenBank/DDBJ whole genome shotgun (WGS) entry which is preliminary data.</text>
</comment>
<dbReference type="RefSeq" id="WP_238200176.1">
    <property type="nucleotide sequence ID" value="NZ_BPQZ01000065.1"/>
</dbReference>
<dbReference type="AlphaFoldDB" id="A0AA37WQL8"/>
<sequence length="107" mass="11702">MPKHITLAIPHGLGAEEVRRRLDRQTDWALRRLEKENISVAMTDWSQGGRTFTARALGQDVSGNVVVADDSLWLEAKMPWTIGVFAPAIEAVAKHYAARLLAPGGVA</sequence>
<dbReference type="Pfam" id="PF09650">
    <property type="entry name" value="PHA_gran_rgn"/>
    <property type="match status" value="1"/>
</dbReference>
<evidence type="ECO:0000313" key="1">
    <source>
        <dbReference type="EMBL" id="GLS70240.1"/>
    </source>
</evidence>
<dbReference type="InterPro" id="IPR013433">
    <property type="entry name" value="PHA_gran_rgn"/>
</dbReference>
<dbReference type="EMBL" id="BSPL01000014">
    <property type="protein sequence ID" value="GLS70240.1"/>
    <property type="molecule type" value="Genomic_DNA"/>
</dbReference>
<gene>
    <name evidence="1" type="ORF">GCM10007890_22530</name>
</gene>